<evidence type="ECO:0000259" key="2">
    <source>
        <dbReference type="Pfam" id="PF00763"/>
    </source>
</evidence>
<sequence>MSSRLPLLLRQLSHQQLPPGPASCLRELCSNSSSSSSSGGGDPEGVRGRRLQDGQAFSIRGSGSPEASGTDSIVREVIHNSKEVLSLLQEKNPAFKPVLAVIQAGDDSLMQEINQNLAKEAGLDITHICLPPDSGEDEIVDEILKINEDPRVHGLALQISEDSLSNKVLDALKPDKDVDG</sequence>
<organism evidence="3 4">
    <name type="scientific">Neotoma lepida</name>
    <name type="common">Desert woodrat</name>
    <dbReference type="NCBI Taxonomy" id="56216"/>
    <lineage>
        <taxon>Eukaryota</taxon>
        <taxon>Metazoa</taxon>
        <taxon>Chordata</taxon>
        <taxon>Craniata</taxon>
        <taxon>Vertebrata</taxon>
        <taxon>Euteleostomi</taxon>
        <taxon>Mammalia</taxon>
        <taxon>Eutheria</taxon>
        <taxon>Euarchontoglires</taxon>
        <taxon>Glires</taxon>
        <taxon>Rodentia</taxon>
        <taxon>Myomorpha</taxon>
        <taxon>Muroidea</taxon>
        <taxon>Cricetidae</taxon>
        <taxon>Neotominae</taxon>
        <taxon>Neotoma</taxon>
    </lineage>
</organism>
<dbReference type="GO" id="GO:0035999">
    <property type="term" value="P:tetrahydrofolate interconversion"/>
    <property type="evidence" value="ECO:0007669"/>
    <property type="project" value="TreeGrafter"/>
</dbReference>
<evidence type="ECO:0000313" key="3">
    <source>
        <dbReference type="EMBL" id="OBS74503.1"/>
    </source>
</evidence>
<dbReference type="PANTHER" id="PTHR48099">
    <property type="entry name" value="C-1-TETRAHYDROFOLATE SYNTHASE, CYTOPLASMIC-RELATED"/>
    <property type="match status" value="1"/>
</dbReference>
<comment type="caution">
    <text evidence="3">The sequence shown here is derived from an EMBL/GenBank/DDBJ whole genome shotgun (WGS) entry which is preliminary data.</text>
</comment>
<evidence type="ECO:0000256" key="1">
    <source>
        <dbReference type="SAM" id="MobiDB-lite"/>
    </source>
</evidence>
<dbReference type="GO" id="GO:0004488">
    <property type="term" value="F:methylenetetrahydrofolate dehydrogenase (NADP+) activity"/>
    <property type="evidence" value="ECO:0007669"/>
    <property type="project" value="InterPro"/>
</dbReference>
<dbReference type="FunFam" id="3.40.50.10860:FF:000013">
    <property type="entry name" value="Methylenetetrahydrofolate dehydrogenase (NADP+ dependent) 1 like"/>
    <property type="match status" value="1"/>
</dbReference>
<dbReference type="PANTHER" id="PTHR48099:SF12">
    <property type="entry name" value="MONOFUNCTIONAL C1-TETRAHYDROFOLATE SYNTHASE, MITOCHONDRIAL"/>
    <property type="match status" value="1"/>
</dbReference>
<dbReference type="EMBL" id="LZPO01044420">
    <property type="protein sequence ID" value="OBS74503.1"/>
    <property type="molecule type" value="Genomic_DNA"/>
</dbReference>
<dbReference type="AlphaFoldDB" id="A0A1A6H7C5"/>
<reference evidence="3 4" key="1">
    <citation type="submission" date="2016-06" db="EMBL/GenBank/DDBJ databases">
        <title>The Draft Genome Sequence and Annotation of the Desert Woodrat Neotoma lepida.</title>
        <authorList>
            <person name="Campbell M."/>
            <person name="Oakeson K.F."/>
            <person name="Yandell M."/>
            <person name="Halpert J.R."/>
            <person name="Dearing D."/>
        </authorList>
    </citation>
    <scope>NUCLEOTIDE SEQUENCE [LARGE SCALE GENOMIC DNA]</scope>
    <source>
        <strain evidence="3">417</strain>
        <tissue evidence="3">Liver</tissue>
    </source>
</reference>
<gene>
    <name evidence="3" type="ORF">A6R68_14952</name>
</gene>
<dbReference type="Pfam" id="PF00763">
    <property type="entry name" value="THF_DHG_CYH"/>
    <property type="match status" value="1"/>
</dbReference>
<feature type="region of interest" description="Disordered" evidence="1">
    <location>
        <begin position="27"/>
        <end position="49"/>
    </location>
</feature>
<feature type="domain" description="Tetrahydrofolate dehydrogenase/cyclohydrolase catalytic" evidence="2">
    <location>
        <begin position="81"/>
        <end position="179"/>
    </location>
</feature>
<dbReference type="OrthoDB" id="5126881at2759"/>
<protein>
    <recommendedName>
        <fullName evidence="2">Tetrahydrofolate dehydrogenase/cyclohydrolase catalytic domain-containing protein</fullName>
    </recommendedName>
</protein>
<dbReference type="InterPro" id="IPR046346">
    <property type="entry name" value="Aminoacid_DH-like_N_sf"/>
</dbReference>
<dbReference type="GO" id="GO:0005739">
    <property type="term" value="C:mitochondrion"/>
    <property type="evidence" value="ECO:0007669"/>
    <property type="project" value="TreeGrafter"/>
</dbReference>
<dbReference type="Gene3D" id="3.40.50.10860">
    <property type="entry name" value="Leucine Dehydrogenase, chain A, domain 1"/>
    <property type="match status" value="1"/>
</dbReference>
<proteinExistence type="predicted"/>
<accession>A0A1A6H7C5</accession>
<dbReference type="InterPro" id="IPR020630">
    <property type="entry name" value="THF_DH/CycHdrlase_cat_dom"/>
</dbReference>
<dbReference type="GO" id="GO:0005829">
    <property type="term" value="C:cytosol"/>
    <property type="evidence" value="ECO:0007669"/>
    <property type="project" value="TreeGrafter"/>
</dbReference>
<dbReference type="STRING" id="56216.A0A1A6H7C5"/>
<evidence type="ECO:0000313" key="4">
    <source>
        <dbReference type="Proteomes" id="UP000092124"/>
    </source>
</evidence>
<name>A0A1A6H7C5_NEOLE</name>
<keyword evidence="4" id="KW-1185">Reference proteome</keyword>
<dbReference type="SUPFAM" id="SSF53223">
    <property type="entry name" value="Aminoacid dehydrogenase-like, N-terminal domain"/>
    <property type="match status" value="1"/>
</dbReference>
<dbReference type="Proteomes" id="UP000092124">
    <property type="component" value="Unassembled WGS sequence"/>
</dbReference>